<reference evidence="10 11" key="1">
    <citation type="journal article" date="2014" name="Genome Announc.">
        <title>Complete genome sequence of Magnetospirillum gryphiswaldense MSR-1.</title>
        <authorList>
            <person name="Wang X."/>
            <person name="Wang Q."/>
            <person name="Zhang W."/>
            <person name="Wang Y."/>
            <person name="Li L."/>
            <person name="Wen T."/>
            <person name="Zhang T."/>
            <person name="Zhang Y."/>
            <person name="Xu J."/>
            <person name="Hu J."/>
            <person name="Li S."/>
            <person name="Liu L."/>
            <person name="Liu J."/>
            <person name="Jiang W."/>
            <person name="Tian J."/>
            <person name="Li Y."/>
            <person name="Schuler D."/>
            <person name="Wang L."/>
            <person name="Li J."/>
        </authorList>
    </citation>
    <scope>NUCLEOTIDE SEQUENCE [LARGE SCALE GENOMIC DNA]</scope>
    <source>
        <strain evidence="11">DSM 6361 / JCM 21280 / NBRC 15271 / MSR-1</strain>
    </source>
</reference>
<evidence type="ECO:0000256" key="3">
    <source>
        <dbReference type="ARBA" id="ARBA00022723"/>
    </source>
</evidence>
<dbReference type="AlphaFoldDB" id="V6EZK4"/>
<feature type="domain" description="4Fe-4S ferredoxin-type" evidence="9">
    <location>
        <begin position="294"/>
        <end position="322"/>
    </location>
</feature>
<name>V6EZK4_MAGGM</name>
<keyword evidence="7" id="KW-0411">Iron-sulfur</keyword>
<keyword evidence="8" id="KW-0812">Transmembrane</keyword>
<evidence type="ECO:0000256" key="2">
    <source>
        <dbReference type="ARBA" id="ARBA00022485"/>
    </source>
</evidence>
<evidence type="ECO:0000256" key="1">
    <source>
        <dbReference type="ARBA" id="ARBA00022448"/>
    </source>
</evidence>
<gene>
    <name evidence="10" type="ordered locus">MGMSRv2__1424</name>
</gene>
<dbReference type="InterPro" id="IPR011886">
    <property type="entry name" value="NapH_MauN"/>
</dbReference>
<dbReference type="PANTHER" id="PTHR30176:SF3">
    <property type="entry name" value="FERREDOXIN-TYPE PROTEIN NAPH"/>
    <property type="match status" value="1"/>
</dbReference>
<keyword evidence="11" id="KW-1185">Reference proteome</keyword>
<keyword evidence="8" id="KW-1133">Transmembrane helix</keyword>
<evidence type="ECO:0000256" key="4">
    <source>
        <dbReference type="ARBA" id="ARBA00022737"/>
    </source>
</evidence>
<feature type="transmembrane region" description="Helical" evidence="8">
    <location>
        <begin position="211"/>
        <end position="233"/>
    </location>
</feature>
<dbReference type="Pfam" id="PF12801">
    <property type="entry name" value="Fer4_5"/>
    <property type="match status" value="2"/>
</dbReference>
<dbReference type="GO" id="GO:0051539">
    <property type="term" value="F:4 iron, 4 sulfur cluster binding"/>
    <property type="evidence" value="ECO:0007669"/>
    <property type="project" value="UniProtKB-KW"/>
</dbReference>
<dbReference type="GO" id="GO:0046872">
    <property type="term" value="F:metal ion binding"/>
    <property type="evidence" value="ECO:0007669"/>
    <property type="project" value="UniProtKB-KW"/>
</dbReference>
<dbReference type="PROSITE" id="PS51379">
    <property type="entry name" value="4FE4S_FER_2"/>
    <property type="match status" value="1"/>
</dbReference>
<keyword evidence="2" id="KW-0004">4Fe-4S</keyword>
<keyword evidence="6" id="KW-0408">Iron</keyword>
<protein>
    <submittedName>
        <fullName evidence="10">Methylamine utilization ferredoxin-type protein</fullName>
    </submittedName>
</protein>
<dbReference type="Pfam" id="PF00037">
    <property type="entry name" value="Fer4"/>
    <property type="match status" value="1"/>
</dbReference>
<feature type="transmembrane region" description="Helical" evidence="8">
    <location>
        <begin position="181"/>
        <end position="199"/>
    </location>
</feature>
<dbReference type="SUPFAM" id="SSF54862">
    <property type="entry name" value="4Fe-4S ferredoxins"/>
    <property type="match status" value="1"/>
</dbReference>
<evidence type="ECO:0000313" key="10">
    <source>
        <dbReference type="EMBL" id="CDK98639.1"/>
    </source>
</evidence>
<feature type="transmembrane region" description="Helical" evidence="8">
    <location>
        <begin position="115"/>
        <end position="138"/>
    </location>
</feature>
<evidence type="ECO:0000256" key="5">
    <source>
        <dbReference type="ARBA" id="ARBA00022982"/>
    </source>
</evidence>
<dbReference type="eggNOG" id="COG0348">
    <property type="taxonomic scope" value="Bacteria"/>
</dbReference>
<dbReference type="GO" id="GO:0005886">
    <property type="term" value="C:plasma membrane"/>
    <property type="evidence" value="ECO:0007669"/>
    <property type="project" value="TreeGrafter"/>
</dbReference>
<dbReference type="Proteomes" id="UP000018922">
    <property type="component" value="Chromosome I"/>
</dbReference>
<accession>V6EZK4</accession>
<keyword evidence="5" id="KW-0249">Electron transport</keyword>
<organism evidence="10 11">
    <name type="scientific">Magnetospirillum gryphiswaldense (strain DSM 6361 / JCM 21280 / NBRC 15271 / MSR-1)</name>
    <dbReference type="NCBI Taxonomy" id="431944"/>
    <lineage>
        <taxon>Bacteria</taxon>
        <taxon>Pseudomonadati</taxon>
        <taxon>Pseudomonadota</taxon>
        <taxon>Alphaproteobacteria</taxon>
        <taxon>Rhodospirillales</taxon>
        <taxon>Rhodospirillaceae</taxon>
        <taxon>Magnetospirillum</taxon>
    </lineage>
</organism>
<proteinExistence type="predicted"/>
<dbReference type="KEGG" id="mgy:MGMSRv2__1424"/>
<sequence length="328" mass="37001">MEGIMSLIQSLAIMLGREPVKPRPEDYSPESRALHEAKRACKMSPEQRQEINRQTHEAHKVHTWRNRRWLTLLAVNLLFVASYRFDVQLIEGALTASRVIGFHFADLNSALQVTLAFKTILINLVIGTTTVLILWWLLGGRSFCSWVCPYHLLAEWAEALHLKLAAKKLVKDHQLHRRTRVVLYVIFALSALASGYTVFETISPTGILSRAMIYGPTWALTIVVFLLVLEVFYSRRLWCRYMCPIGITYAVVGAVSPVRVAYLPQDCHHEGECRKVCLVPHVLDVTKKGFATRMHSGIGADCTRCGLCVDVCPTGSLKFEVKGLDKLL</sequence>
<dbReference type="PROSITE" id="PS00198">
    <property type="entry name" value="4FE4S_FER_1"/>
    <property type="match status" value="1"/>
</dbReference>
<dbReference type="STRING" id="1430440.MGMSRv2__1424"/>
<evidence type="ECO:0000256" key="8">
    <source>
        <dbReference type="SAM" id="Phobius"/>
    </source>
</evidence>
<dbReference type="InterPro" id="IPR051684">
    <property type="entry name" value="Electron_Trans/Redox"/>
</dbReference>
<evidence type="ECO:0000259" key="9">
    <source>
        <dbReference type="PROSITE" id="PS51379"/>
    </source>
</evidence>
<dbReference type="InterPro" id="IPR017900">
    <property type="entry name" value="4Fe4S_Fe_S_CS"/>
</dbReference>
<dbReference type="HOGENOM" id="CLU_066585_1_0_5"/>
<dbReference type="NCBIfam" id="TIGR02163">
    <property type="entry name" value="napH"/>
    <property type="match status" value="1"/>
</dbReference>
<dbReference type="PANTHER" id="PTHR30176">
    <property type="entry name" value="FERREDOXIN-TYPE PROTEIN NAPH"/>
    <property type="match status" value="1"/>
</dbReference>
<keyword evidence="3" id="KW-0479">Metal-binding</keyword>
<evidence type="ECO:0000313" key="11">
    <source>
        <dbReference type="Proteomes" id="UP000018922"/>
    </source>
</evidence>
<dbReference type="InterPro" id="IPR017896">
    <property type="entry name" value="4Fe4S_Fe-S-bd"/>
</dbReference>
<evidence type="ECO:0000256" key="6">
    <source>
        <dbReference type="ARBA" id="ARBA00023004"/>
    </source>
</evidence>
<keyword evidence="1" id="KW-0813">Transport</keyword>
<evidence type="ECO:0000256" key="7">
    <source>
        <dbReference type="ARBA" id="ARBA00023014"/>
    </source>
</evidence>
<keyword evidence="4" id="KW-0677">Repeat</keyword>
<dbReference type="EMBL" id="HG794546">
    <property type="protein sequence ID" value="CDK98639.1"/>
    <property type="molecule type" value="Genomic_DNA"/>
</dbReference>
<keyword evidence="8" id="KW-0472">Membrane</keyword>